<keyword evidence="2" id="KW-0677">Repeat</keyword>
<reference evidence="5" key="1">
    <citation type="submission" date="2023-05" db="EMBL/GenBank/DDBJ databases">
        <authorList>
            <person name="Huff M."/>
        </authorList>
    </citation>
    <scope>NUCLEOTIDE SEQUENCE</scope>
</reference>
<evidence type="ECO:0000256" key="3">
    <source>
        <dbReference type="SAM" id="MobiDB-lite"/>
    </source>
</evidence>
<proteinExistence type="inferred from homology"/>
<feature type="region of interest" description="Disordered" evidence="3">
    <location>
        <begin position="11"/>
        <end position="52"/>
    </location>
</feature>
<dbReference type="InterPro" id="IPR051650">
    <property type="entry name" value="SL_signaling_regulator"/>
</dbReference>
<dbReference type="InterPro" id="IPR058680">
    <property type="entry name" value="NBD_SMAX1-like"/>
</dbReference>
<name>A0AAD2DJS1_9LAMI</name>
<sequence>MGTSLSLLIENGSGNGGPSLGDIPESRVAAQRDRESVTPSQSGKLSGAQQRLRGTKLEQRNIGYYCPVEYMIMEISRLVSGDGESKKLWIMGAATFQTYNKCKNGCPSLETLWNLHPLTIPVGTLALTLNFER</sequence>
<feature type="domain" description="SMAX1-like nucleotide binding" evidence="4">
    <location>
        <begin position="59"/>
        <end position="130"/>
    </location>
</feature>
<dbReference type="PANTHER" id="PTHR43572">
    <property type="entry name" value="CHAPERONE PROTEIN CLPD, CHLOROPLASTIC"/>
    <property type="match status" value="1"/>
</dbReference>
<evidence type="ECO:0000259" key="4">
    <source>
        <dbReference type="Pfam" id="PF23569"/>
    </source>
</evidence>
<dbReference type="Pfam" id="PF23569">
    <property type="entry name" value="NBD_SMAX1"/>
    <property type="match status" value="1"/>
</dbReference>
<evidence type="ECO:0000256" key="1">
    <source>
        <dbReference type="ARBA" id="ARBA00008675"/>
    </source>
</evidence>
<evidence type="ECO:0000313" key="5">
    <source>
        <dbReference type="EMBL" id="CAI9753926.1"/>
    </source>
</evidence>
<dbReference type="Proteomes" id="UP000834106">
    <property type="component" value="Chromosome 1"/>
</dbReference>
<keyword evidence="6" id="KW-1185">Reference proteome</keyword>
<feature type="compositionally biased region" description="Polar residues" evidence="3">
    <location>
        <begin position="37"/>
        <end position="49"/>
    </location>
</feature>
<accession>A0AAD2DJS1</accession>
<dbReference type="EMBL" id="OU503036">
    <property type="protein sequence ID" value="CAI9753926.1"/>
    <property type="molecule type" value="Genomic_DNA"/>
</dbReference>
<evidence type="ECO:0000313" key="6">
    <source>
        <dbReference type="Proteomes" id="UP000834106"/>
    </source>
</evidence>
<evidence type="ECO:0000256" key="2">
    <source>
        <dbReference type="ARBA" id="ARBA00022737"/>
    </source>
</evidence>
<dbReference type="PANTHER" id="PTHR43572:SF31">
    <property type="entry name" value="PROTEIN SMAX1-LIKE 3"/>
    <property type="match status" value="1"/>
</dbReference>
<dbReference type="AlphaFoldDB" id="A0AAD2DJS1"/>
<protein>
    <recommendedName>
        <fullName evidence="4">SMAX1-like nucleotide binding domain-containing protein</fullName>
    </recommendedName>
</protein>
<comment type="similarity">
    <text evidence="1">Belongs to the ClpA/ClpB family.</text>
</comment>
<organism evidence="5 6">
    <name type="scientific">Fraxinus pennsylvanica</name>
    <dbReference type="NCBI Taxonomy" id="56036"/>
    <lineage>
        <taxon>Eukaryota</taxon>
        <taxon>Viridiplantae</taxon>
        <taxon>Streptophyta</taxon>
        <taxon>Embryophyta</taxon>
        <taxon>Tracheophyta</taxon>
        <taxon>Spermatophyta</taxon>
        <taxon>Magnoliopsida</taxon>
        <taxon>eudicotyledons</taxon>
        <taxon>Gunneridae</taxon>
        <taxon>Pentapetalae</taxon>
        <taxon>asterids</taxon>
        <taxon>lamiids</taxon>
        <taxon>Lamiales</taxon>
        <taxon>Oleaceae</taxon>
        <taxon>Oleeae</taxon>
        <taxon>Fraxinus</taxon>
    </lineage>
</organism>
<gene>
    <name evidence="5" type="ORF">FPE_LOCUS1357</name>
</gene>